<evidence type="ECO:0000313" key="5">
    <source>
        <dbReference type="Proteomes" id="UP001549098"/>
    </source>
</evidence>
<protein>
    <submittedName>
        <fullName evidence="4">Glutathione-regulated potassium-efflux system ancillary protein KefG</fullName>
    </submittedName>
</protein>
<dbReference type="Proteomes" id="UP001549098">
    <property type="component" value="Unassembled WGS sequence"/>
</dbReference>
<comment type="caution">
    <text evidence="4">The sequence shown here is derived from an EMBL/GenBank/DDBJ whole genome shotgun (WGS) entry which is preliminary data.</text>
</comment>
<evidence type="ECO:0000256" key="2">
    <source>
        <dbReference type="SAM" id="MobiDB-lite"/>
    </source>
</evidence>
<reference evidence="4 5" key="1">
    <citation type="submission" date="2024-06" db="EMBL/GenBank/DDBJ databases">
        <title>Genomic Encyclopedia of Type Strains, Phase IV (KMG-IV): sequencing the most valuable type-strain genomes for metagenomic binning, comparative biology and taxonomic classification.</title>
        <authorList>
            <person name="Goeker M."/>
        </authorList>
    </citation>
    <scope>NUCLEOTIDE SEQUENCE [LARGE SCALE GENOMIC DNA]</scope>
    <source>
        <strain evidence="4 5">DSM 17253</strain>
    </source>
</reference>
<accession>A0ABV2F591</accession>
<dbReference type="PANTHER" id="PTHR47307:SF1">
    <property type="entry name" value="GLUTATHIONE-REGULATED POTASSIUM-EFFLUX SYSTEM ANCILLARY PROTEIN KEFG"/>
    <property type="match status" value="1"/>
</dbReference>
<dbReference type="SUPFAM" id="SSF52218">
    <property type="entry name" value="Flavoproteins"/>
    <property type="match status" value="1"/>
</dbReference>
<keyword evidence="5" id="KW-1185">Reference proteome</keyword>
<name>A0ABV2F591_9BACL</name>
<proteinExistence type="predicted"/>
<evidence type="ECO:0000313" key="4">
    <source>
        <dbReference type="EMBL" id="MET3546908.1"/>
    </source>
</evidence>
<gene>
    <name evidence="4" type="ORF">ABID47_003524</name>
</gene>
<sequence>MTNPSILTNDTHSSQTNRSSRTATLVIVAHPDLEHSRINRRLAEELERRGNVTVHRLYEAYPDEKIDIASEQALLLAHDRIVLQFPFFWYSSPSLLKKWMDEVFEFGWAHGPGGVKLNGKELIIAISSGGSPSMYQAGGFHNYSYGELLRPFQQTANLTGMIYRSPFVIGRIREVSDEQLEKYAAEYADYVEGEKALSGTTSA</sequence>
<evidence type="ECO:0000259" key="3">
    <source>
        <dbReference type="Pfam" id="PF02525"/>
    </source>
</evidence>
<dbReference type="RefSeq" id="WP_354498576.1">
    <property type="nucleotide sequence ID" value="NZ_JBEPLV010000003.1"/>
</dbReference>
<evidence type="ECO:0000256" key="1">
    <source>
        <dbReference type="ARBA" id="ARBA00023002"/>
    </source>
</evidence>
<dbReference type="InterPro" id="IPR029039">
    <property type="entry name" value="Flavoprotein-like_sf"/>
</dbReference>
<feature type="region of interest" description="Disordered" evidence="2">
    <location>
        <begin position="1"/>
        <end position="20"/>
    </location>
</feature>
<dbReference type="Pfam" id="PF02525">
    <property type="entry name" value="Flavodoxin_2"/>
    <property type="match status" value="1"/>
</dbReference>
<organism evidence="4 5">
    <name type="scientific">Paenibacillus favisporus</name>
    <dbReference type="NCBI Taxonomy" id="221028"/>
    <lineage>
        <taxon>Bacteria</taxon>
        <taxon>Bacillati</taxon>
        <taxon>Bacillota</taxon>
        <taxon>Bacilli</taxon>
        <taxon>Bacillales</taxon>
        <taxon>Paenibacillaceae</taxon>
        <taxon>Paenibacillus</taxon>
    </lineage>
</organism>
<feature type="domain" description="Flavodoxin-like fold" evidence="3">
    <location>
        <begin position="24"/>
        <end position="190"/>
    </location>
</feature>
<dbReference type="InterPro" id="IPR046980">
    <property type="entry name" value="KefG/KefF"/>
</dbReference>
<dbReference type="InterPro" id="IPR003680">
    <property type="entry name" value="Flavodoxin_fold"/>
</dbReference>
<dbReference type="Gene3D" id="3.40.50.360">
    <property type="match status" value="1"/>
</dbReference>
<dbReference type="PANTHER" id="PTHR47307">
    <property type="entry name" value="GLUTATHIONE-REGULATED POTASSIUM-EFFLUX SYSTEM ANCILLARY PROTEIN KEFG"/>
    <property type="match status" value="1"/>
</dbReference>
<keyword evidence="1" id="KW-0560">Oxidoreductase</keyword>
<dbReference type="EMBL" id="JBEPLV010000003">
    <property type="protein sequence ID" value="MET3546908.1"/>
    <property type="molecule type" value="Genomic_DNA"/>
</dbReference>